<comment type="caution">
    <text evidence="1">The sequence shown here is derived from an EMBL/GenBank/DDBJ whole genome shotgun (WGS) entry which is preliminary data.</text>
</comment>
<name>A0A066ZMM4_HYDMR</name>
<gene>
    <name evidence="1" type="ORF">EI16_12625</name>
</gene>
<dbReference type="STRING" id="28885.EI16_12625"/>
<dbReference type="AlphaFoldDB" id="A0A066ZMM4"/>
<keyword evidence="2" id="KW-1185">Reference proteome</keyword>
<protein>
    <submittedName>
        <fullName evidence="1">Uncharacterized protein</fullName>
    </submittedName>
</protein>
<organism evidence="1 2">
    <name type="scientific">Hydrogenovibrio marinus</name>
    <dbReference type="NCBI Taxonomy" id="28885"/>
    <lineage>
        <taxon>Bacteria</taxon>
        <taxon>Pseudomonadati</taxon>
        <taxon>Pseudomonadota</taxon>
        <taxon>Gammaproteobacteria</taxon>
        <taxon>Thiotrichales</taxon>
        <taxon>Piscirickettsiaceae</taxon>
        <taxon>Hydrogenovibrio</taxon>
    </lineage>
</organism>
<sequence>MGSLEKFNFFALTFYQELILKNGKSSSCLELSLPLGVCAKLENMDRFKILEIAEKFSTNGMIITPASLSAMLEKNLNERIDIASESLFDSHKKITGNQAS</sequence>
<proteinExistence type="predicted"/>
<accession>A0A066ZMM4</accession>
<reference evidence="1 2" key="1">
    <citation type="submission" date="2014-04" db="EMBL/GenBank/DDBJ databases">
        <title>Draft genome sequence of Hydrogenovibrio marinus MH-110, a model organism for aerobic H2 metabolism.</title>
        <authorList>
            <person name="Cha H.J."/>
            <person name="Jo B.H."/>
            <person name="Hwang B.H."/>
        </authorList>
    </citation>
    <scope>NUCLEOTIDE SEQUENCE [LARGE SCALE GENOMIC DNA]</scope>
    <source>
        <strain evidence="1 2">MH-110</strain>
    </source>
</reference>
<dbReference type="EMBL" id="JMIU01000002">
    <property type="protein sequence ID" value="KDN94732.1"/>
    <property type="molecule type" value="Genomic_DNA"/>
</dbReference>
<dbReference type="Proteomes" id="UP000027341">
    <property type="component" value="Unassembled WGS sequence"/>
</dbReference>
<dbReference type="RefSeq" id="WP_029913387.1">
    <property type="nucleotide sequence ID" value="NZ_JMIU01000002.1"/>
</dbReference>
<evidence type="ECO:0000313" key="1">
    <source>
        <dbReference type="EMBL" id="KDN94732.1"/>
    </source>
</evidence>
<evidence type="ECO:0000313" key="2">
    <source>
        <dbReference type="Proteomes" id="UP000027341"/>
    </source>
</evidence>